<organism evidence="3 4">
    <name type="scientific">Bifidobacterium bombi DSM 19703</name>
    <dbReference type="NCBI Taxonomy" id="1341695"/>
    <lineage>
        <taxon>Bacteria</taxon>
        <taxon>Bacillati</taxon>
        <taxon>Actinomycetota</taxon>
        <taxon>Actinomycetes</taxon>
        <taxon>Bifidobacteriales</taxon>
        <taxon>Bifidobacteriaceae</taxon>
        <taxon>Bifidobacterium</taxon>
    </lineage>
</organism>
<feature type="transmembrane region" description="Helical" evidence="2">
    <location>
        <begin position="76"/>
        <end position="92"/>
    </location>
</feature>
<keyword evidence="4" id="KW-1185">Reference proteome</keyword>
<keyword evidence="2" id="KW-0812">Transmembrane</keyword>
<feature type="transmembrane region" description="Helical" evidence="2">
    <location>
        <begin position="177"/>
        <end position="205"/>
    </location>
</feature>
<accession>A0A080N4C6</accession>
<dbReference type="InterPro" id="IPR045931">
    <property type="entry name" value="DUF6350"/>
</dbReference>
<comment type="caution">
    <text evidence="3">The sequence shown here is derived from an EMBL/GenBank/DDBJ whole genome shotgun (WGS) entry which is preliminary data.</text>
</comment>
<feature type="compositionally biased region" description="Polar residues" evidence="1">
    <location>
        <begin position="429"/>
        <end position="444"/>
    </location>
</feature>
<feature type="transmembrane region" description="Helical" evidence="2">
    <location>
        <begin position="260"/>
        <end position="279"/>
    </location>
</feature>
<keyword evidence="2" id="KW-0472">Membrane</keyword>
<evidence type="ECO:0000313" key="3">
    <source>
        <dbReference type="EMBL" id="KFF31235.1"/>
    </source>
</evidence>
<evidence type="ECO:0000256" key="1">
    <source>
        <dbReference type="SAM" id="MobiDB-lite"/>
    </source>
</evidence>
<proteinExistence type="predicted"/>
<keyword evidence="2" id="KW-1133">Transmembrane helix</keyword>
<feature type="transmembrane region" description="Helical" evidence="2">
    <location>
        <begin position="291"/>
        <end position="314"/>
    </location>
</feature>
<feature type="transmembrane region" description="Helical" evidence="2">
    <location>
        <begin position="133"/>
        <end position="153"/>
    </location>
</feature>
<feature type="region of interest" description="Disordered" evidence="1">
    <location>
        <begin position="428"/>
        <end position="509"/>
    </location>
</feature>
<feature type="transmembrane region" description="Helical" evidence="2">
    <location>
        <begin position="104"/>
        <end position="121"/>
    </location>
</feature>
<evidence type="ECO:0000256" key="2">
    <source>
        <dbReference type="SAM" id="Phobius"/>
    </source>
</evidence>
<gene>
    <name evidence="3" type="ORF">BBOMB_0574</name>
</gene>
<feature type="compositionally biased region" description="Basic and acidic residues" evidence="1">
    <location>
        <begin position="459"/>
        <end position="496"/>
    </location>
</feature>
<sequence>MSTAGKTTKKNAWLRGALGAFVSIFMYVIALWVFLTLILLVVSMEAGGSGLSDMALPLAFSVALLSQGSGFETQSFALTIVPLLLTFMLIRLVREMVSRTSKNIKAYCAGILVWLVCTWLLTQNAGPTLVDSLWLILLKAAIVYTLGFVWAALPDSDTMRRVDDQSRKLMPTRLHHMVRSALVTVVFAVLFYCVLGFVVVIVWVVRYYPAMFKVFEFSSMPTGSRIVTTLASLVWLPNLALWALSWLFGGGFAVGDLARFTLWTGRSSGLPAIPFFALFPDGVASQSVRTLLTVMPLAVGIASGLFLMFSHRGFGVGAGDPREHRKIWPMVEQFLYPLGSFTICSVLLVFVFDALFYLSDGSLGRKRLKNVGVDVTGSVQVVVRPTVMGLFVAWIAAVMLVCLVLAARVYVRQIRVWFENRSRIRHSPDQASSRDAVSGTSGPSTGRRAKDVSGASEMTESHILSREDDSDNVHEAVDCGKSESDSPHHGRSEETKGAAAVRAHINAEQ</sequence>
<dbReference type="eggNOG" id="ENOG5033EIZ">
    <property type="taxonomic scope" value="Bacteria"/>
</dbReference>
<dbReference type="Proteomes" id="UP000028730">
    <property type="component" value="Unassembled WGS sequence"/>
</dbReference>
<evidence type="ECO:0000313" key="4">
    <source>
        <dbReference type="Proteomes" id="UP000028730"/>
    </source>
</evidence>
<name>A0A080N4C6_9BIFI</name>
<feature type="transmembrane region" description="Helical" evidence="2">
    <location>
        <begin position="225"/>
        <end position="248"/>
    </location>
</feature>
<dbReference type="Pfam" id="PF19877">
    <property type="entry name" value="DUF6350"/>
    <property type="match status" value="1"/>
</dbReference>
<reference evidence="3 4" key="1">
    <citation type="journal article" date="2014" name="Appl. Environ. Microbiol.">
        <title>Genomic encyclopedia of type strains of the genus Bifidobacterium.</title>
        <authorList>
            <person name="Milani C."/>
            <person name="Lugli G.A."/>
            <person name="Duranti S."/>
            <person name="Turroni F."/>
            <person name="Bottacini F."/>
            <person name="Mangifesta M."/>
            <person name="Sanchez B."/>
            <person name="Viappiani A."/>
            <person name="Mancabelli L."/>
            <person name="Taminiau B."/>
            <person name="Delcenserie V."/>
            <person name="Barrangou R."/>
            <person name="Margolles A."/>
            <person name="van Sinderen D."/>
            <person name="Ventura M."/>
        </authorList>
    </citation>
    <scope>NUCLEOTIDE SEQUENCE [LARGE SCALE GENOMIC DNA]</scope>
    <source>
        <strain evidence="3 4">DSM 19703</strain>
    </source>
</reference>
<feature type="transmembrane region" description="Helical" evidence="2">
    <location>
        <begin position="391"/>
        <end position="411"/>
    </location>
</feature>
<dbReference type="OrthoDB" id="3742900at2"/>
<feature type="transmembrane region" description="Helical" evidence="2">
    <location>
        <begin position="334"/>
        <end position="358"/>
    </location>
</feature>
<dbReference type="STRING" id="1341695.BBOMB_0574"/>
<protein>
    <submittedName>
        <fullName evidence="3">Uncharacterized protein</fullName>
    </submittedName>
</protein>
<feature type="transmembrane region" description="Helical" evidence="2">
    <location>
        <begin position="20"/>
        <end position="42"/>
    </location>
</feature>
<dbReference type="RefSeq" id="WP_052377368.1">
    <property type="nucleotide sequence ID" value="NZ_ATLK01000001.1"/>
</dbReference>
<dbReference type="EMBL" id="ATLK01000001">
    <property type="protein sequence ID" value="KFF31235.1"/>
    <property type="molecule type" value="Genomic_DNA"/>
</dbReference>
<dbReference type="AlphaFoldDB" id="A0A080N4C6"/>